<evidence type="ECO:0000256" key="5">
    <source>
        <dbReference type="ARBA" id="ARBA00023180"/>
    </source>
</evidence>
<feature type="chain" id="PRO_5004651996" evidence="7">
    <location>
        <begin position="24"/>
        <end position="673"/>
    </location>
</feature>
<dbReference type="Gene3D" id="3.40.50.1820">
    <property type="entry name" value="alpha/beta hydrolase"/>
    <property type="match status" value="1"/>
</dbReference>
<keyword evidence="2 8" id="KW-0121">Carboxypeptidase</keyword>
<dbReference type="AlphaFoldDB" id="U4L844"/>
<proteinExistence type="inferred from homology"/>
<feature type="compositionally biased region" description="Basic and acidic residues" evidence="6">
    <location>
        <begin position="625"/>
        <end position="646"/>
    </location>
</feature>
<dbReference type="GO" id="GO:0000324">
    <property type="term" value="C:fungal-type vacuole"/>
    <property type="evidence" value="ECO:0007669"/>
    <property type="project" value="TreeGrafter"/>
</dbReference>
<keyword evidence="5" id="KW-0325">Glycoprotein</keyword>
<reference evidence="8 9" key="1">
    <citation type="journal article" date="2013" name="PLoS Genet.">
        <title>The genome and development-dependent transcriptomes of Pyronema confluens: a window into fungal evolution.</title>
        <authorList>
            <person name="Traeger S."/>
            <person name="Altegoer F."/>
            <person name="Freitag M."/>
            <person name="Gabaldon T."/>
            <person name="Kempken F."/>
            <person name="Kumar A."/>
            <person name="Marcet-Houben M."/>
            <person name="Poggeler S."/>
            <person name="Stajich J.E."/>
            <person name="Nowrousian M."/>
        </authorList>
    </citation>
    <scope>NUCLEOTIDE SEQUENCE [LARGE SCALE GENOMIC DNA]</scope>
    <source>
        <strain evidence="9">CBS 100304</strain>
        <tissue evidence="8">Vegetative mycelium</tissue>
    </source>
</reference>
<keyword evidence="7" id="KW-0732">Signal</keyword>
<evidence type="ECO:0000256" key="3">
    <source>
        <dbReference type="ARBA" id="ARBA00022670"/>
    </source>
</evidence>
<dbReference type="PRINTS" id="PR00724">
    <property type="entry name" value="CRBOXYPTASEC"/>
</dbReference>
<dbReference type="InterPro" id="IPR001563">
    <property type="entry name" value="Peptidase_S10"/>
</dbReference>
<evidence type="ECO:0000256" key="4">
    <source>
        <dbReference type="ARBA" id="ARBA00022801"/>
    </source>
</evidence>
<feature type="region of interest" description="Disordered" evidence="6">
    <location>
        <begin position="625"/>
        <end position="653"/>
    </location>
</feature>
<dbReference type="Proteomes" id="UP000018144">
    <property type="component" value="Unassembled WGS sequence"/>
</dbReference>
<keyword evidence="9" id="KW-1185">Reference proteome</keyword>
<dbReference type="STRING" id="1076935.U4L844"/>
<dbReference type="Pfam" id="PF00450">
    <property type="entry name" value="Peptidase_S10"/>
    <property type="match status" value="2"/>
</dbReference>
<evidence type="ECO:0000256" key="7">
    <source>
        <dbReference type="SAM" id="SignalP"/>
    </source>
</evidence>
<dbReference type="InterPro" id="IPR029058">
    <property type="entry name" value="AB_hydrolase_fold"/>
</dbReference>
<dbReference type="InterPro" id="IPR033124">
    <property type="entry name" value="Ser_caboxypep_his_AS"/>
</dbReference>
<evidence type="ECO:0000313" key="8">
    <source>
        <dbReference type="EMBL" id="CCX14311.1"/>
    </source>
</evidence>
<keyword evidence="4" id="KW-0378">Hydrolase</keyword>
<feature type="signal peptide" evidence="7">
    <location>
        <begin position="1"/>
        <end position="23"/>
    </location>
</feature>
<dbReference type="SUPFAM" id="SSF53474">
    <property type="entry name" value="alpha/beta-Hydrolases"/>
    <property type="match status" value="1"/>
</dbReference>
<keyword evidence="3" id="KW-0645">Protease</keyword>
<dbReference type="MEROPS" id="S10.016"/>
<sequence length="673" mass="74669">MTMLSSSLGLAIGLSLLTGLSFAEHGYPPPVSGLKTIKTPGNDKVYVTYKQPSNETCSTTNPYQKQFTGHVHLPPYIFNQEYPISTFFWFVEARENPENAPLTIWMNGGPGTSSMLGFMQEVGPCMAVPVSKESITTVPREWSWDGASNMLFIDQPSHVGFSYDIPVNGTLPLLDPNAQFRIKTVAPPWEEQKRADQIFLKEFTLDAYYEAVGNLLLLNGTFPSGNSKLTANTTGVAAAAVWHFLQGWLKSFPQYDPKDAGVNLFAESYGGKYGPAFFNYFDKQNKRREAGEISANDTIPLHLGALGIVNGCIDAAIQTPEYMNYAYDNPYRIEALNVSVRNFGLNQFYMPSGCKDWIKSCRQLSKDFDSGNLGNSEGYYDIAHSRRDPFPGEFHTEWLNNGTVHEAIGVRTNWTQTSTTVYTNFKETGDFVRDGQMQAISNLLQNGVRVALIYGDRDYICNWLGGEAVSMAIDYPDANRFRSAGYQNIDVNGSYIGGQVRQYGNFSFSRVYQAGHLVPAYQPETAFKIFERAIKGLSIATGEEIQHSGNETYATTGRRKSSKVLVPPHPPEPTCFIRSVNTCDDSHWSAFAMKNAVIHNGVAYLNEDEYASVHLTPEMFPVVPRPKEHNNGSELAEKQADEEGTHVKRSGSSTMAPSLCALMIAIIVYVALD</sequence>
<dbReference type="GO" id="GO:0006508">
    <property type="term" value="P:proteolysis"/>
    <property type="evidence" value="ECO:0007669"/>
    <property type="project" value="UniProtKB-KW"/>
</dbReference>
<dbReference type="PANTHER" id="PTHR11802">
    <property type="entry name" value="SERINE PROTEASE FAMILY S10 SERINE CARBOXYPEPTIDASE"/>
    <property type="match status" value="1"/>
</dbReference>
<evidence type="ECO:0000256" key="1">
    <source>
        <dbReference type="ARBA" id="ARBA00009431"/>
    </source>
</evidence>
<dbReference type="PROSITE" id="PS00560">
    <property type="entry name" value="CARBOXYPEPT_SER_HIS"/>
    <property type="match status" value="1"/>
</dbReference>
<protein>
    <submittedName>
        <fullName evidence="8">Similar to Carboxypeptidase S1 homolog A acc. no. C5FW30</fullName>
    </submittedName>
</protein>
<dbReference type="OMA" id="IWHMLQG"/>
<gene>
    <name evidence="8" type="ORF">PCON_13904</name>
</gene>
<accession>U4L844</accession>
<dbReference type="GO" id="GO:0004185">
    <property type="term" value="F:serine-type carboxypeptidase activity"/>
    <property type="evidence" value="ECO:0007669"/>
    <property type="project" value="InterPro"/>
</dbReference>
<dbReference type="OrthoDB" id="443318at2759"/>
<comment type="similarity">
    <text evidence="1">Belongs to the peptidase S10 family.</text>
</comment>
<dbReference type="PANTHER" id="PTHR11802:SF404">
    <property type="entry name" value="CARBOXYPEPTIDASE"/>
    <property type="match status" value="1"/>
</dbReference>
<organism evidence="8 9">
    <name type="scientific">Pyronema omphalodes (strain CBS 100304)</name>
    <name type="common">Pyronema confluens</name>
    <dbReference type="NCBI Taxonomy" id="1076935"/>
    <lineage>
        <taxon>Eukaryota</taxon>
        <taxon>Fungi</taxon>
        <taxon>Dikarya</taxon>
        <taxon>Ascomycota</taxon>
        <taxon>Pezizomycotina</taxon>
        <taxon>Pezizomycetes</taxon>
        <taxon>Pezizales</taxon>
        <taxon>Pyronemataceae</taxon>
        <taxon>Pyronema</taxon>
    </lineage>
</organism>
<evidence type="ECO:0000256" key="6">
    <source>
        <dbReference type="SAM" id="MobiDB-lite"/>
    </source>
</evidence>
<feature type="region of interest" description="Disordered" evidence="6">
    <location>
        <begin position="548"/>
        <end position="567"/>
    </location>
</feature>
<evidence type="ECO:0000313" key="9">
    <source>
        <dbReference type="Proteomes" id="UP000018144"/>
    </source>
</evidence>
<dbReference type="EMBL" id="HF935952">
    <property type="protein sequence ID" value="CCX14311.1"/>
    <property type="molecule type" value="Genomic_DNA"/>
</dbReference>
<dbReference type="eggNOG" id="KOG1282">
    <property type="taxonomic scope" value="Eukaryota"/>
</dbReference>
<evidence type="ECO:0000256" key="2">
    <source>
        <dbReference type="ARBA" id="ARBA00022645"/>
    </source>
</evidence>
<name>U4L844_PYROM</name>